<keyword evidence="2" id="KW-1185">Reference proteome</keyword>
<evidence type="ECO:0000313" key="1">
    <source>
        <dbReference type="EMBL" id="MBK1666642.1"/>
    </source>
</evidence>
<protein>
    <recommendedName>
        <fullName evidence="3">DUF218 domain-containing protein</fullName>
    </recommendedName>
</protein>
<evidence type="ECO:0008006" key="3">
    <source>
        <dbReference type="Google" id="ProtNLM"/>
    </source>
</evidence>
<dbReference type="RefSeq" id="WP_200338694.1">
    <property type="nucleotide sequence ID" value="NZ_NRRL01000001.1"/>
</dbReference>
<organism evidence="1 2">
    <name type="scientific">Rhodovibrio sodomensis</name>
    <dbReference type="NCBI Taxonomy" id="1088"/>
    <lineage>
        <taxon>Bacteria</taxon>
        <taxon>Pseudomonadati</taxon>
        <taxon>Pseudomonadota</taxon>
        <taxon>Alphaproteobacteria</taxon>
        <taxon>Rhodospirillales</taxon>
        <taxon>Rhodovibrionaceae</taxon>
        <taxon>Rhodovibrio</taxon>
    </lineage>
</organism>
<reference evidence="1 2" key="1">
    <citation type="journal article" date="2020" name="Microorganisms">
        <title>Osmotic Adaptation and Compatible Solute Biosynthesis of Phototrophic Bacteria as Revealed from Genome Analyses.</title>
        <authorList>
            <person name="Imhoff J.F."/>
            <person name="Rahn T."/>
            <person name="Kunzel S."/>
            <person name="Keller A."/>
            <person name="Neulinger S.C."/>
        </authorList>
    </citation>
    <scope>NUCLEOTIDE SEQUENCE [LARGE SCALE GENOMIC DNA]</scope>
    <source>
        <strain evidence="1 2">DSM 9895</strain>
    </source>
</reference>
<sequence length="217" mass="22603">MGRGPAALKAAIELNAEAVVFGCGGAKAGHRAYAPDMIHGELVRRAGELGRFQAFHQDEGAQARAVLFERSWFVPGACGSTLGELRGVLPALEEAGIARLALVSSPDHLPRVMRDARTVFAGSAIASLMGYAADTDFASEPPVVIEEPHRPDRPGYSLRQVCADLLAVPADARGEVLVEVERVLQDQRMRGAGPGDRSGLAEHAGLTGGCAGTGLAG</sequence>
<comment type="caution">
    <text evidence="1">The sequence shown here is derived from an EMBL/GenBank/DDBJ whole genome shotgun (WGS) entry which is preliminary data.</text>
</comment>
<name>A0ABS1D8A7_9PROT</name>
<dbReference type="Proteomes" id="UP001296873">
    <property type="component" value="Unassembled WGS sequence"/>
</dbReference>
<accession>A0ABS1D8A7</accession>
<proteinExistence type="predicted"/>
<evidence type="ECO:0000313" key="2">
    <source>
        <dbReference type="Proteomes" id="UP001296873"/>
    </source>
</evidence>
<dbReference type="EMBL" id="NRRL01000001">
    <property type="protein sequence ID" value="MBK1666642.1"/>
    <property type="molecule type" value="Genomic_DNA"/>
</dbReference>
<gene>
    <name evidence="1" type="ORF">CKO28_01110</name>
</gene>